<feature type="signal peptide" evidence="2">
    <location>
        <begin position="1"/>
        <end position="23"/>
    </location>
</feature>
<evidence type="ECO:0000313" key="4">
    <source>
        <dbReference type="Proteomes" id="UP000766486"/>
    </source>
</evidence>
<reference evidence="3 4" key="1">
    <citation type="submission" date="2019-06" db="EMBL/GenBank/DDBJ databases">
        <authorList>
            <person name="Broberg M."/>
        </authorList>
    </citation>
    <scope>NUCLEOTIDE SEQUENCE [LARGE SCALE GENOMIC DNA]</scope>
</reference>
<gene>
    <name evidence="3" type="ORF">CLO192961_LOCUS476169</name>
</gene>
<accession>A0ABY6V1T1</accession>
<evidence type="ECO:0000313" key="3">
    <source>
        <dbReference type="EMBL" id="VUC37569.1"/>
    </source>
</evidence>
<organism evidence="3 4">
    <name type="scientific">Bionectria ochroleuca</name>
    <name type="common">Gliocladium roseum</name>
    <dbReference type="NCBI Taxonomy" id="29856"/>
    <lineage>
        <taxon>Eukaryota</taxon>
        <taxon>Fungi</taxon>
        <taxon>Dikarya</taxon>
        <taxon>Ascomycota</taxon>
        <taxon>Pezizomycotina</taxon>
        <taxon>Sordariomycetes</taxon>
        <taxon>Hypocreomycetidae</taxon>
        <taxon>Hypocreales</taxon>
        <taxon>Bionectriaceae</taxon>
        <taxon>Clonostachys</taxon>
    </lineage>
</organism>
<name>A0ABY6V1T1_BIOOC</name>
<sequence length="269" mass="30703">MTSLSNKLMILCMLLYYSFDNTAVNKDAGYSAGSVKEVKQTQRACKLFVAQPTIMPDDSQTNQSSLAVYGEKGFGKISSNTNADKFKGSHDLAYSKRFGLGYCSPDLASLWFARQYLCEMVQDEMDEFRRAEGKRHEEKKRQEKLVFKALGTKLPMNGPSRSETNIRTNIRFSEILPYDVETALCARQHSQLQIILINGVNKRHIGDEKPATFMRESEDDERNRGDEKSIDLTFMMESEILNITGKITIRWNSCGKARRMSGTEEMRNR</sequence>
<evidence type="ECO:0000256" key="1">
    <source>
        <dbReference type="SAM" id="MobiDB-lite"/>
    </source>
</evidence>
<dbReference type="EMBL" id="CABFNS010001012">
    <property type="protein sequence ID" value="VUC37569.1"/>
    <property type="molecule type" value="Genomic_DNA"/>
</dbReference>
<keyword evidence="2" id="KW-0732">Signal</keyword>
<proteinExistence type="predicted"/>
<protein>
    <submittedName>
        <fullName evidence="3">Uncharacterized protein</fullName>
    </submittedName>
</protein>
<comment type="caution">
    <text evidence="3">The sequence shown here is derived from an EMBL/GenBank/DDBJ whole genome shotgun (WGS) entry which is preliminary data.</text>
</comment>
<feature type="region of interest" description="Disordered" evidence="1">
    <location>
        <begin position="208"/>
        <end position="229"/>
    </location>
</feature>
<dbReference type="Proteomes" id="UP000766486">
    <property type="component" value="Unassembled WGS sequence"/>
</dbReference>
<keyword evidence="4" id="KW-1185">Reference proteome</keyword>
<feature type="chain" id="PRO_5046408122" evidence="2">
    <location>
        <begin position="24"/>
        <end position="269"/>
    </location>
</feature>
<evidence type="ECO:0000256" key="2">
    <source>
        <dbReference type="SAM" id="SignalP"/>
    </source>
</evidence>